<dbReference type="PANTHER" id="PTHR43214">
    <property type="entry name" value="TWO-COMPONENT RESPONSE REGULATOR"/>
    <property type="match status" value="1"/>
</dbReference>
<dbReference type="CDD" id="cd06170">
    <property type="entry name" value="LuxR_C_like"/>
    <property type="match status" value="1"/>
</dbReference>
<evidence type="ECO:0000256" key="2">
    <source>
        <dbReference type="ARBA" id="ARBA00023125"/>
    </source>
</evidence>
<dbReference type="InterPro" id="IPR011006">
    <property type="entry name" value="CheY-like_superfamily"/>
</dbReference>
<dbReference type="SMART" id="SM00448">
    <property type="entry name" value="REC"/>
    <property type="match status" value="1"/>
</dbReference>
<dbReference type="SMART" id="SM00421">
    <property type="entry name" value="HTH_LUXR"/>
    <property type="match status" value="1"/>
</dbReference>
<evidence type="ECO:0000259" key="5">
    <source>
        <dbReference type="PROSITE" id="PS50110"/>
    </source>
</evidence>
<keyword evidence="7" id="KW-1185">Reference proteome</keyword>
<dbReference type="PRINTS" id="PR00038">
    <property type="entry name" value="HTHLUXR"/>
</dbReference>
<dbReference type="SUPFAM" id="SSF46894">
    <property type="entry name" value="C-terminal effector domain of the bipartite response regulators"/>
    <property type="match status" value="1"/>
</dbReference>
<dbReference type="Pfam" id="PF00196">
    <property type="entry name" value="GerE"/>
    <property type="match status" value="1"/>
</dbReference>
<dbReference type="CDD" id="cd17535">
    <property type="entry name" value="REC_NarL-like"/>
    <property type="match status" value="1"/>
</dbReference>
<proteinExistence type="predicted"/>
<accession>A0AA94JEU0</accession>
<keyword evidence="2 6" id="KW-0238">DNA-binding</keyword>
<evidence type="ECO:0000313" key="6">
    <source>
        <dbReference type="EMBL" id="RUO45600.1"/>
    </source>
</evidence>
<gene>
    <name evidence="6" type="ORF">CWE23_06310</name>
</gene>
<feature type="domain" description="HTH luxR-type" evidence="4">
    <location>
        <begin position="148"/>
        <end position="213"/>
    </location>
</feature>
<dbReference type="PANTHER" id="PTHR43214:SF43">
    <property type="entry name" value="TWO-COMPONENT RESPONSE REGULATOR"/>
    <property type="match status" value="1"/>
</dbReference>
<dbReference type="GO" id="GO:0006355">
    <property type="term" value="P:regulation of DNA-templated transcription"/>
    <property type="evidence" value="ECO:0007669"/>
    <property type="project" value="InterPro"/>
</dbReference>
<dbReference type="GO" id="GO:0000160">
    <property type="term" value="P:phosphorelay signal transduction system"/>
    <property type="evidence" value="ECO:0007669"/>
    <property type="project" value="InterPro"/>
</dbReference>
<dbReference type="InterPro" id="IPR000792">
    <property type="entry name" value="Tscrpt_reg_LuxR_C"/>
</dbReference>
<feature type="domain" description="Response regulatory" evidence="5">
    <location>
        <begin position="6"/>
        <end position="122"/>
    </location>
</feature>
<dbReference type="RefSeq" id="WP_105305344.1">
    <property type="nucleotide sequence ID" value="NZ_PIPS01000001.1"/>
</dbReference>
<dbReference type="EMBL" id="PIPS01000001">
    <property type="protein sequence ID" value="RUO45600.1"/>
    <property type="molecule type" value="Genomic_DNA"/>
</dbReference>
<dbReference type="Gene3D" id="3.40.50.2300">
    <property type="match status" value="1"/>
</dbReference>
<comment type="caution">
    <text evidence="6">The sequence shown here is derived from an EMBL/GenBank/DDBJ whole genome shotgun (WGS) entry which is preliminary data.</text>
</comment>
<organism evidence="6 7">
    <name type="scientific">Idiomarina aquatica</name>
    <dbReference type="NCBI Taxonomy" id="1327752"/>
    <lineage>
        <taxon>Bacteria</taxon>
        <taxon>Pseudomonadati</taxon>
        <taxon>Pseudomonadota</taxon>
        <taxon>Gammaproteobacteria</taxon>
        <taxon>Alteromonadales</taxon>
        <taxon>Idiomarinaceae</taxon>
        <taxon>Idiomarina</taxon>
    </lineage>
</organism>
<dbReference type="InterPro" id="IPR058245">
    <property type="entry name" value="NreC/VraR/RcsB-like_REC"/>
</dbReference>
<dbReference type="PROSITE" id="PS00622">
    <property type="entry name" value="HTH_LUXR_1"/>
    <property type="match status" value="1"/>
</dbReference>
<sequence length="218" mass="24128">MNPLKTVLLADAHPICRMGLSALIHTTADMSVCAETDSAKDAVQLISKFNPDGLVMGLSLNQGSGLHLIHTLRSQALALPILVMSMYDEVFFAERVIRAGANGYLQKSASGAIFLRALRQVLKGQLYLSPQMSDVLLRAHLHGQVVGKTTCERALSDRELEVYMLLGQGYTTKRIASELHLSPKTVDSHKEHIKMKLGITDNMMLIRRALAWEMEHHT</sequence>
<reference evidence="7" key="1">
    <citation type="journal article" date="2018" name="Front. Microbiol.">
        <title>Genome-Based Analysis Reveals the Taxonomy and Diversity of the Family Idiomarinaceae.</title>
        <authorList>
            <person name="Liu Y."/>
            <person name="Lai Q."/>
            <person name="Shao Z."/>
        </authorList>
    </citation>
    <scope>NUCLEOTIDE SEQUENCE [LARGE SCALE GENOMIC DNA]</scope>
    <source>
        <strain evidence="7">SN-14</strain>
    </source>
</reference>
<keyword evidence="1" id="KW-0597">Phosphoprotein</keyword>
<dbReference type="Pfam" id="PF00072">
    <property type="entry name" value="Response_reg"/>
    <property type="match status" value="1"/>
</dbReference>
<evidence type="ECO:0000259" key="4">
    <source>
        <dbReference type="PROSITE" id="PS50043"/>
    </source>
</evidence>
<evidence type="ECO:0000256" key="3">
    <source>
        <dbReference type="PROSITE-ProRule" id="PRU00169"/>
    </source>
</evidence>
<evidence type="ECO:0000256" key="1">
    <source>
        <dbReference type="ARBA" id="ARBA00022553"/>
    </source>
</evidence>
<dbReference type="PROSITE" id="PS50110">
    <property type="entry name" value="RESPONSE_REGULATORY"/>
    <property type="match status" value="1"/>
</dbReference>
<dbReference type="SUPFAM" id="SSF52172">
    <property type="entry name" value="CheY-like"/>
    <property type="match status" value="1"/>
</dbReference>
<dbReference type="AlphaFoldDB" id="A0AA94JEU0"/>
<name>A0AA94JEU0_9GAMM</name>
<dbReference type="InterPro" id="IPR016032">
    <property type="entry name" value="Sig_transdc_resp-reg_C-effctor"/>
</dbReference>
<comment type="caution">
    <text evidence="3">Lacks conserved residue(s) required for the propagation of feature annotation.</text>
</comment>
<dbReference type="InterPro" id="IPR039420">
    <property type="entry name" value="WalR-like"/>
</dbReference>
<dbReference type="PROSITE" id="PS50043">
    <property type="entry name" value="HTH_LUXR_2"/>
    <property type="match status" value="1"/>
</dbReference>
<evidence type="ECO:0000313" key="7">
    <source>
        <dbReference type="Proteomes" id="UP000286680"/>
    </source>
</evidence>
<dbReference type="GO" id="GO:0003677">
    <property type="term" value="F:DNA binding"/>
    <property type="evidence" value="ECO:0007669"/>
    <property type="project" value="UniProtKB-KW"/>
</dbReference>
<dbReference type="InterPro" id="IPR001789">
    <property type="entry name" value="Sig_transdc_resp-reg_receiver"/>
</dbReference>
<dbReference type="Proteomes" id="UP000286680">
    <property type="component" value="Unassembled WGS sequence"/>
</dbReference>
<protein>
    <submittedName>
        <fullName evidence="6">DNA-binding response regulator</fullName>
    </submittedName>
</protein>